<keyword evidence="2" id="KW-1185">Reference proteome</keyword>
<evidence type="ECO:0008006" key="3">
    <source>
        <dbReference type="Google" id="ProtNLM"/>
    </source>
</evidence>
<dbReference type="Proteomes" id="UP001606210">
    <property type="component" value="Unassembled WGS sequence"/>
</dbReference>
<dbReference type="EMBL" id="JBIGHV010000005">
    <property type="protein sequence ID" value="MFG6431098.1"/>
    <property type="molecule type" value="Genomic_DNA"/>
</dbReference>
<protein>
    <recommendedName>
        <fullName evidence="3">Transcriptional regulator</fullName>
    </recommendedName>
</protein>
<proteinExistence type="predicted"/>
<accession>A0ABW7F3B0</accession>
<gene>
    <name evidence="1" type="ORF">ACG00Y_14305</name>
</gene>
<evidence type="ECO:0000313" key="2">
    <source>
        <dbReference type="Proteomes" id="UP001606210"/>
    </source>
</evidence>
<reference evidence="1 2" key="1">
    <citation type="submission" date="2024-08" db="EMBL/GenBank/DDBJ databases">
        <authorList>
            <person name="Lu H."/>
        </authorList>
    </citation>
    <scope>NUCLEOTIDE SEQUENCE [LARGE SCALE GENOMIC DNA]</scope>
    <source>
        <strain evidence="1 2">LYH14W</strain>
    </source>
</reference>
<dbReference type="RefSeq" id="WP_394479897.1">
    <property type="nucleotide sequence ID" value="NZ_JBIGHV010000005.1"/>
</dbReference>
<sequence>MNFFRRWHAHQEFRRHFGHPVTRPADGCAGHLAAPRAVTALADFVDSLDAEQRQLLRLMMQGVSRDRRQA</sequence>
<name>A0ABW7F3B0_9BURK</name>
<evidence type="ECO:0000313" key="1">
    <source>
        <dbReference type="EMBL" id="MFG6431098.1"/>
    </source>
</evidence>
<organism evidence="1 2">
    <name type="scientific">Pelomonas parva</name>
    <dbReference type="NCBI Taxonomy" id="3299032"/>
    <lineage>
        <taxon>Bacteria</taxon>
        <taxon>Pseudomonadati</taxon>
        <taxon>Pseudomonadota</taxon>
        <taxon>Betaproteobacteria</taxon>
        <taxon>Burkholderiales</taxon>
        <taxon>Sphaerotilaceae</taxon>
        <taxon>Roseateles</taxon>
    </lineage>
</organism>
<comment type="caution">
    <text evidence="1">The sequence shown here is derived from an EMBL/GenBank/DDBJ whole genome shotgun (WGS) entry which is preliminary data.</text>
</comment>